<keyword evidence="2" id="KW-0812">Transmembrane</keyword>
<sequence length="404" mass="44990">MTQLLPHVSQSSLGETCAFYLDYITASLPSSLHSLHHKFLLPLISRPASSTTPLLRAFSPLDWVSYYNSTDNNKVPAVLTLVACAIALIFMSWRNLWRRPAPSYHPTNTSERPYSYLTPDDIVDPPSRSYRGEDDNEPDKLVLNHRKVTYELHFPPYSINDGTLSIGQLRQAAAEVTRTADPNRIKLLYKGKLLDDDSLQCRAEGLKQQSEILCVVSEVQPGTRTPSDVSSIGRTSEEAPRHSSLNITEITPKSDSSKKNKRKKSKKGKKKKTSSADSDDDELSTPPAQPPRPTSSAGGASRHALPPPAPNLNTFPTPLEQVYGLTAYFRKEILPLCNRYITDPPQDEKTRDFEHKKLGEFILAQVMIKADSIEVSNDETRNARRALIKEAQSALNQVDAVAKN</sequence>
<keyword evidence="6" id="KW-1185">Reference proteome</keyword>
<feature type="region of interest" description="Disordered" evidence="1">
    <location>
        <begin position="220"/>
        <end position="313"/>
    </location>
</feature>
<feature type="compositionally biased region" description="Basic residues" evidence="1">
    <location>
        <begin position="259"/>
        <end position="273"/>
    </location>
</feature>
<dbReference type="SUPFAM" id="SSF63491">
    <property type="entry name" value="BAG domain"/>
    <property type="match status" value="1"/>
</dbReference>
<dbReference type="EMBL" id="PVWQ01000001">
    <property type="protein sequence ID" value="RDW93304.1"/>
    <property type="molecule type" value="Genomic_DNA"/>
</dbReference>
<gene>
    <name evidence="5" type="ORF">DSM5745_00626</name>
</gene>
<dbReference type="RefSeq" id="XP_026608487.1">
    <property type="nucleotide sequence ID" value="XM_026742642.1"/>
</dbReference>
<dbReference type="GeneID" id="38110996"/>
<evidence type="ECO:0000313" key="5">
    <source>
        <dbReference type="EMBL" id="RDW93304.1"/>
    </source>
</evidence>
<accession>A0A3D8T429</accession>
<dbReference type="SUPFAM" id="SSF54236">
    <property type="entry name" value="Ubiquitin-like"/>
    <property type="match status" value="1"/>
</dbReference>
<evidence type="ECO:0000259" key="4">
    <source>
        <dbReference type="PROSITE" id="PS51035"/>
    </source>
</evidence>
<dbReference type="InterPro" id="IPR003103">
    <property type="entry name" value="BAG_domain"/>
</dbReference>
<dbReference type="InterPro" id="IPR029071">
    <property type="entry name" value="Ubiquitin-like_domsf"/>
</dbReference>
<evidence type="ECO:0000259" key="3">
    <source>
        <dbReference type="PROSITE" id="PS50053"/>
    </source>
</evidence>
<dbReference type="Proteomes" id="UP000256690">
    <property type="component" value="Unassembled WGS sequence"/>
</dbReference>
<keyword evidence="2" id="KW-1133">Transmembrane helix</keyword>
<evidence type="ECO:0000313" key="6">
    <source>
        <dbReference type="Proteomes" id="UP000256690"/>
    </source>
</evidence>
<feature type="transmembrane region" description="Helical" evidence="2">
    <location>
        <begin position="75"/>
        <end position="93"/>
    </location>
</feature>
<feature type="domain" description="Ubiquitin-like" evidence="3">
    <location>
        <begin position="165"/>
        <end position="221"/>
    </location>
</feature>
<evidence type="ECO:0000256" key="2">
    <source>
        <dbReference type="SAM" id="Phobius"/>
    </source>
</evidence>
<dbReference type="InterPro" id="IPR036533">
    <property type="entry name" value="BAG_dom_sf"/>
</dbReference>
<dbReference type="OrthoDB" id="417450at2759"/>
<dbReference type="GO" id="GO:0051087">
    <property type="term" value="F:protein-folding chaperone binding"/>
    <property type="evidence" value="ECO:0007669"/>
    <property type="project" value="InterPro"/>
</dbReference>
<feature type="domain" description="BAG" evidence="4">
    <location>
        <begin position="362"/>
        <end position="402"/>
    </location>
</feature>
<comment type="caution">
    <text evidence="5">The sequence shown here is derived from an EMBL/GenBank/DDBJ whole genome shotgun (WGS) entry which is preliminary data.</text>
</comment>
<dbReference type="Gene3D" id="1.20.58.120">
    <property type="entry name" value="BAG domain"/>
    <property type="match status" value="1"/>
</dbReference>
<dbReference type="PROSITE" id="PS50053">
    <property type="entry name" value="UBIQUITIN_2"/>
    <property type="match status" value="1"/>
</dbReference>
<dbReference type="InterPro" id="IPR000626">
    <property type="entry name" value="Ubiquitin-like_dom"/>
</dbReference>
<feature type="compositionally biased region" description="Polar residues" evidence="1">
    <location>
        <begin position="220"/>
        <end position="234"/>
    </location>
</feature>
<dbReference type="AlphaFoldDB" id="A0A3D8T429"/>
<proteinExistence type="predicted"/>
<protein>
    <submittedName>
        <fullName evidence="5">Uncharacterized protein</fullName>
    </submittedName>
</protein>
<organism evidence="5 6">
    <name type="scientific">Aspergillus mulundensis</name>
    <dbReference type="NCBI Taxonomy" id="1810919"/>
    <lineage>
        <taxon>Eukaryota</taxon>
        <taxon>Fungi</taxon>
        <taxon>Dikarya</taxon>
        <taxon>Ascomycota</taxon>
        <taxon>Pezizomycotina</taxon>
        <taxon>Eurotiomycetes</taxon>
        <taxon>Eurotiomycetidae</taxon>
        <taxon>Eurotiales</taxon>
        <taxon>Aspergillaceae</taxon>
        <taxon>Aspergillus</taxon>
        <taxon>Aspergillus subgen. Nidulantes</taxon>
    </lineage>
</organism>
<name>A0A3D8T429_9EURO</name>
<reference evidence="5 6" key="1">
    <citation type="journal article" date="2018" name="IMA Fungus">
        <title>IMA Genome-F 9: Draft genome sequence of Annulohypoxylon stygium, Aspergillus mulundensis, Berkeleyomyces basicola (syn. Thielaviopsis basicola), Ceratocystis smalleyi, two Cercospora beticola strains, Coleophoma cylindrospora, Fusarium fracticaudum, Phialophora cf. hyalina, and Morchella septimelata.</title>
        <authorList>
            <person name="Wingfield B.D."/>
            <person name="Bills G.F."/>
            <person name="Dong Y."/>
            <person name="Huang W."/>
            <person name="Nel W.J."/>
            <person name="Swalarsk-Parry B.S."/>
            <person name="Vaghefi N."/>
            <person name="Wilken P.M."/>
            <person name="An Z."/>
            <person name="de Beer Z.W."/>
            <person name="De Vos L."/>
            <person name="Chen L."/>
            <person name="Duong T.A."/>
            <person name="Gao Y."/>
            <person name="Hammerbacher A."/>
            <person name="Kikkert J.R."/>
            <person name="Li Y."/>
            <person name="Li H."/>
            <person name="Li K."/>
            <person name="Li Q."/>
            <person name="Liu X."/>
            <person name="Ma X."/>
            <person name="Naidoo K."/>
            <person name="Pethybridge S.J."/>
            <person name="Sun J."/>
            <person name="Steenkamp E.T."/>
            <person name="van der Nest M.A."/>
            <person name="van Wyk S."/>
            <person name="Wingfield M.J."/>
            <person name="Xiong C."/>
            <person name="Yue Q."/>
            <person name="Zhang X."/>
        </authorList>
    </citation>
    <scope>NUCLEOTIDE SEQUENCE [LARGE SCALE GENOMIC DNA]</scope>
    <source>
        <strain evidence="5 6">DSM 5745</strain>
    </source>
</reference>
<dbReference type="Gene3D" id="3.10.20.90">
    <property type="entry name" value="Phosphatidylinositol 3-kinase Catalytic Subunit, Chain A, domain 1"/>
    <property type="match status" value="1"/>
</dbReference>
<dbReference type="PROSITE" id="PS51035">
    <property type="entry name" value="BAG"/>
    <property type="match status" value="1"/>
</dbReference>
<evidence type="ECO:0000256" key="1">
    <source>
        <dbReference type="SAM" id="MobiDB-lite"/>
    </source>
</evidence>
<keyword evidence="2" id="KW-0472">Membrane</keyword>
<dbReference type="Pfam" id="PF02179">
    <property type="entry name" value="BAG"/>
    <property type="match status" value="1"/>
</dbReference>